<protein>
    <recommendedName>
        <fullName evidence="6">FeoC like transcriptional regulator</fullName>
    </recommendedName>
</protein>
<reference evidence="2 4" key="1">
    <citation type="journal article" date="2015" name="Genome Announc.">
        <title>Complete Genome Sequence of Corynebacterium kutscheri DSM 20755, a Corynebacterial Type Strain with Remarkably Low G+C Content of Chromosomal DNA.</title>
        <authorList>
            <person name="Ruckert C."/>
            <person name="Albersmeier A."/>
            <person name="Winkler A."/>
            <person name="Tauch A."/>
        </authorList>
    </citation>
    <scope>NUCLEOTIDE SEQUENCE [LARGE SCALE GENOMIC DNA]</scope>
    <source>
        <strain evidence="2 4">DSM 20755</strain>
    </source>
</reference>
<dbReference type="RefSeq" id="WP_052735957.1">
    <property type="nucleotide sequence ID" value="NZ_CP011312.1"/>
</dbReference>
<sequence length="136" mass="14826">MAIFRSRSVSDTHNADRGAYGHTQKRNQYDNKRQDNSATTQRPLSAIANAIQQGATTTSEITKITQLSESTVDAALAHLTRIGMMRSSTESSACTECGLKSTCSTSPQGCNETGAHDRNRKRRPGLTTLTLIERPQ</sequence>
<evidence type="ECO:0000256" key="1">
    <source>
        <dbReference type="SAM" id="MobiDB-lite"/>
    </source>
</evidence>
<dbReference type="STRING" id="35755.UL82_09845"/>
<dbReference type="AlphaFoldDB" id="A0A0F6TE39"/>
<evidence type="ECO:0000313" key="2">
    <source>
        <dbReference type="EMBL" id="AKE42106.1"/>
    </source>
</evidence>
<evidence type="ECO:0000313" key="4">
    <source>
        <dbReference type="Proteomes" id="UP000033457"/>
    </source>
</evidence>
<proteinExistence type="predicted"/>
<evidence type="ECO:0000313" key="5">
    <source>
        <dbReference type="Proteomes" id="UP000271380"/>
    </source>
</evidence>
<evidence type="ECO:0000313" key="3">
    <source>
        <dbReference type="EMBL" id="VEH05969.1"/>
    </source>
</evidence>
<dbReference type="Proteomes" id="UP000271380">
    <property type="component" value="Chromosome"/>
</dbReference>
<evidence type="ECO:0008006" key="6">
    <source>
        <dbReference type="Google" id="ProtNLM"/>
    </source>
</evidence>
<keyword evidence="4" id="KW-1185">Reference proteome</keyword>
<gene>
    <name evidence="3" type="ORF">NCTC949_00883</name>
    <name evidence="2" type="ORF">UL82_09845</name>
</gene>
<dbReference type="EMBL" id="CP011312">
    <property type="protein sequence ID" value="AKE42106.1"/>
    <property type="molecule type" value="Genomic_DNA"/>
</dbReference>
<dbReference type="KEGG" id="cku:UL82_09845"/>
<reference evidence="3 5" key="2">
    <citation type="submission" date="2018-12" db="EMBL/GenBank/DDBJ databases">
        <authorList>
            <consortium name="Pathogen Informatics"/>
        </authorList>
    </citation>
    <scope>NUCLEOTIDE SEQUENCE [LARGE SCALE GENOMIC DNA]</scope>
    <source>
        <strain evidence="3 5">NCTC949</strain>
    </source>
</reference>
<dbReference type="HOGENOM" id="CLU_1871956_0_0_11"/>
<dbReference type="EMBL" id="LR134377">
    <property type="protein sequence ID" value="VEH05969.1"/>
    <property type="molecule type" value="Genomic_DNA"/>
</dbReference>
<name>A0A0F6TE39_9CORY</name>
<feature type="region of interest" description="Disordered" evidence="1">
    <location>
        <begin position="104"/>
        <end position="127"/>
    </location>
</feature>
<dbReference type="Proteomes" id="UP000033457">
    <property type="component" value="Chromosome"/>
</dbReference>
<accession>A0A0F6TE39</accession>
<feature type="region of interest" description="Disordered" evidence="1">
    <location>
        <begin position="1"/>
        <end position="43"/>
    </location>
</feature>
<dbReference type="InterPro" id="IPR036388">
    <property type="entry name" value="WH-like_DNA-bd_sf"/>
</dbReference>
<organism evidence="2 4">
    <name type="scientific">Corynebacterium kutscheri</name>
    <dbReference type="NCBI Taxonomy" id="35755"/>
    <lineage>
        <taxon>Bacteria</taxon>
        <taxon>Bacillati</taxon>
        <taxon>Actinomycetota</taxon>
        <taxon>Actinomycetes</taxon>
        <taxon>Mycobacteriales</taxon>
        <taxon>Corynebacteriaceae</taxon>
        <taxon>Corynebacterium</taxon>
    </lineage>
</organism>
<dbReference type="Gene3D" id="1.10.10.10">
    <property type="entry name" value="Winged helix-like DNA-binding domain superfamily/Winged helix DNA-binding domain"/>
    <property type="match status" value="1"/>
</dbReference>